<sequence length="131" mass="12524">MRKNKLTLLLVSALMTAGMSVGAMAAEETLTASTQSVPVSEAATQLANAFIAANGDEALIIEAIQAAVEAGMTPDEILAVAVANGIDPAIVAANLEELQTAAGGAFGAAPAPGGPGFGGGSGGGAGTISSN</sequence>
<gene>
    <name evidence="2" type="ORF">GCM10011607_39430</name>
</gene>
<accession>A0ABQ1JUE3</accession>
<feature type="signal peptide" evidence="1">
    <location>
        <begin position="1"/>
        <end position="25"/>
    </location>
</feature>
<reference evidence="3" key="1">
    <citation type="journal article" date="2019" name="Int. J. Syst. Evol. Microbiol.">
        <title>The Global Catalogue of Microorganisms (GCM) 10K type strain sequencing project: providing services to taxonomists for standard genome sequencing and annotation.</title>
        <authorList>
            <consortium name="The Broad Institute Genomics Platform"/>
            <consortium name="The Broad Institute Genome Sequencing Center for Infectious Disease"/>
            <person name="Wu L."/>
            <person name="Ma J."/>
        </authorList>
    </citation>
    <scope>NUCLEOTIDE SEQUENCE [LARGE SCALE GENOMIC DNA]</scope>
    <source>
        <strain evidence="3">CGMCC 1.15339</strain>
    </source>
</reference>
<evidence type="ECO:0000256" key="1">
    <source>
        <dbReference type="SAM" id="SignalP"/>
    </source>
</evidence>
<dbReference type="RefSeq" id="WP_188741006.1">
    <property type="nucleotide sequence ID" value="NZ_BMII01000050.1"/>
</dbReference>
<feature type="chain" id="PRO_5047202792" evidence="1">
    <location>
        <begin position="26"/>
        <end position="131"/>
    </location>
</feature>
<evidence type="ECO:0000313" key="2">
    <source>
        <dbReference type="EMBL" id="GGB75216.1"/>
    </source>
</evidence>
<dbReference type="EMBL" id="BMII01000050">
    <property type="protein sequence ID" value="GGB75216.1"/>
    <property type="molecule type" value="Genomic_DNA"/>
</dbReference>
<dbReference type="Proteomes" id="UP000617555">
    <property type="component" value="Unassembled WGS sequence"/>
</dbReference>
<comment type="caution">
    <text evidence="2">The sequence shown here is derived from an EMBL/GenBank/DDBJ whole genome shotgun (WGS) entry which is preliminary data.</text>
</comment>
<name>A0ABQ1JUE3_9GAMM</name>
<evidence type="ECO:0000313" key="3">
    <source>
        <dbReference type="Proteomes" id="UP000617555"/>
    </source>
</evidence>
<keyword evidence="1" id="KW-0732">Signal</keyword>
<organism evidence="2 3">
    <name type="scientific">Shewanella inventionis</name>
    <dbReference type="NCBI Taxonomy" id="1738770"/>
    <lineage>
        <taxon>Bacteria</taxon>
        <taxon>Pseudomonadati</taxon>
        <taxon>Pseudomonadota</taxon>
        <taxon>Gammaproteobacteria</taxon>
        <taxon>Alteromonadales</taxon>
        <taxon>Shewanellaceae</taxon>
        <taxon>Shewanella</taxon>
    </lineage>
</organism>
<protein>
    <submittedName>
        <fullName evidence="2">Uncharacterized protein</fullName>
    </submittedName>
</protein>
<proteinExistence type="predicted"/>
<keyword evidence="3" id="KW-1185">Reference proteome</keyword>